<protein>
    <recommendedName>
        <fullName evidence="8">FAD dependent oxidoreductase</fullName>
    </recommendedName>
</protein>
<keyword evidence="5" id="KW-0411">Iron-sulfur</keyword>
<keyword evidence="3" id="KW-0560">Oxidoreductase</keyword>
<dbReference type="AlphaFoldDB" id="A4BAU7"/>
<keyword evidence="2" id="KW-0479">Metal-binding</keyword>
<evidence type="ECO:0000256" key="1">
    <source>
        <dbReference type="ARBA" id="ARBA00022485"/>
    </source>
</evidence>
<dbReference type="PANTHER" id="PTHR43498">
    <property type="entry name" value="FERREDOXIN:COB-COM HETERODISULFIDE REDUCTASE SUBUNIT A"/>
    <property type="match status" value="1"/>
</dbReference>
<dbReference type="RefSeq" id="WP_008041752.1">
    <property type="nucleotide sequence ID" value="NZ_CH724149.1"/>
</dbReference>
<dbReference type="GO" id="GO:0016491">
    <property type="term" value="F:oxidoreductase activity"/>
    <property type="evidence" value="ECO:0007669"/>
    <property type="project" value="UniProtKB-KW"/>
</dbReference>
<organism evidence="6 7">
    <name type="scientific">Reinekea blandensis MED297</name>
    <dbReference type="NCBI Taxonomy" id="314283"/>
    <lineage>
        <taxon>Bacteria</taxon>
        <taxon>Pseudomonadati</taxon>
        <taxon>Pseudomonadota</taxon>
        <taxon>Gammaproteobacteria</taxon>
        <taxon>Oceanospirillales</taxon>
        <taxon>Saccharospirillaceae</taxon>
        <taxon>Reinekea</taxon>
    </lineage>
</organism>
<name>A4BAU7_9GAMM</name>
<comment type="caution">
    <text evidence="6">The sequence shown here is derived from an EMBL/GenBank/DDBJ whole genome shotgun (WGS) entry which is preliminary data.</text>
</comment>
<dbReference type="PRINTS" id="PR00411">
    <property type="entry name" value="PNDRDTASEI"/>
</dbReference>
<gene>
    <name evidence="6" type="ORF">MED297_11110</name>
</gene>
<keyword evidence="7" id="KW-1185">Reference proteome</keyword>
<evidence type="ECO:0000256" key="2">
    <source>
        <dbReference type="ARBA" id="ARBA00022723"/>
    </source>
</evidence>
<evidence type="ECO:0000313" key="7">
    <source>
        <dbReference type="Proteomes" id="UP000005953"/>
    </source>
</evidence>
<dbReference type="SUPFAM" id="SSF51905">
    <property type="entry name" value="FAD/NAD(P)-binding domain"/>
    <property type="match status" value="1"/>
</dbReference>
<proteinExistence type="predicted"/>
<dbReference type="Pfam" id="PF12831">
    <property type="entry name" value="FAD_oxidored"/>
    <property type="match status" value="1"/>
</dbReference>
<dbReference type="OrthoDB" id="9777740at2"/>
<evidence type="ECO:0000256" key="5">
    <source>
        <dbReference type="ARBA" id="ARBA00023014"/>
    </source>
</evidence>
<dbReference type="EMBL" id="AAOE01000003">
    <property type="protein sequence ID" value="EAR10560.1"/>
    <property type="molecule type" value="Genomic_DNA"/>
</dbReference>
<dbReference type="GO" id="GO:0051539">
    <property type="term" value="F:4 iron, 4 sulfur cluster binding"/>
    <property type="evidence" value="ECO:0007669"/>
    <property type="project" value="UniProtKB-KW"/>
</dbReference>
<keyword evidence="4" id="KW-0408">Iron</keyword>
<sequence length="453" mass="49564">MKVEQYDVVVVGGGPSGVMAAVQSARAGAKTLLIERGGFLGGSLTMMGVSPMMTFHNPGGDQVVFGLAQELVDKLIAMDASPGHVIDSITYCSTVTPFDAEAMKIAMETMVIDAGADILYHSMLASVSFDQSRVQKVTVCNKAGLVDIVGQYFIDATGDGDLANQAGIMQKKGRETDEATQPMTMNLKISGVDVDRIREDVYANPDNYEFDLGVEEGIKRLKETKRLSLKAFSKTWPAYRDQHQLGIPREFILFFETNEPGTVVCNSSRIQGMDGTNPFDMTRAEVEGRRQCYEIFKFLKSEAIGFENARLVSTPYQVGVRETRRSIGDYVLTASDLLEQRPFDDVVAFGAYPIDIHSPDKIETVSTHLQPDHVYNIPMRTLFTGKVDNLVFSGRSISADHEAFAAIRVTPIAMSIGQASGAVAAVAARHHCAVNRVPYEEVKQALKENGVRL</sequence>
<evidence type="ECO:0000256" key="4">
    <source>
        <dbReference type="ARBA" id="ARBA00023004"/>
    </source>
</evidence>
<dbReference type="Proteomes" id="UP000005953">
    <property type="component" value="Unassembled WGS sequence"/>
</dbReference>
<dbReference type="STRING" id="314283.MED297_11110"/>
<evidence type="ECO:0000256" key="3">
    <source>
        <dbReference type="ARBA" id="ARBA00023002"/>
    </source>
</evidence>
<keyword evidence="1" id="KW-0004">4Fe-4S</keyword>
<evidence type="ECO:0008006" key="8">
    <source>
        <dbReference type="Google" id="ProtNLM"/>
    </source>
</evidence>
<dbReference type="Gene3D" id="3.50.50.60">
    <property type="entry name" value="FAD/NAD(P)-binding domain"/>
    <property type="match status" value="1"/>
</dbReference>
<dbReference type="GO" id="GO:0046872">
    <property type="term" value="F:metal ion binding"/>
    <property type="evidence" value="ECO:0007669"/>
    <property type="project" value="UniProtKB-KW"/>
</dbReference>
<reference evidence="6 7" key="1">
    <citation type="submission" date="2006-02" db="EMBL/GenBank/DDBJ databases">
        <authorList>
            <person name="Pinhassi J."/>
            <person name="Pedros-Alio C."/>
            <person name="Ferriera S."/>
            <person name="Johnson J."/>
            <person name="Kravitz S."/>
            <person name="Halpern A."/>
            <person name="Remington K."/>
            <person name="Beeson K."/>
            <person name="Tran B."/>
            <person name="Rogers Y.-H."/>
            <person name="Friedman R."/>
            <person name="Venter J.C."/>
        </authorList>
    </citation>
    <scope>NUCLEOTIDE SEQUENCE [LARGE SCALE GENOMIC DNA]</scope>
    <source>
        <strain evidence="6 7">MED297</strain>
    </source>
</reference>
<evidence type="ECO:0000313" key="6">
    <source>
        <dbReference type="EMBL" id="EAR10560.1"/>
    </source>
</evidence>
<dbReference type="PANTHER" id="PTHR43498:SF1">
    <property type="entry name" value="COB--COM HETERODISULFIDE REDUCTASE IRON-SULFUR SUBUNIT A"/>
    <property type="match status" value="1"/>
</dbReference>
<dbReference type="InterPro" id="IPR039650">
    <property type="entry name" value="HdrA-like"/>
</dbReference>
<dbReference type="HOGENOM" id="CLU_045820_0_0_6"/>
<accession>A4BAU7</accession>
<dbReference type="InterPro" id="IPR036188">
    <property type="entry name" value="FAD/NAD-bd_sf"/>
</dbReference>